<dbReference type="SMART" id="SM00283">
    <property type="entry name" value="MA"/>
    <property type="match status" value="1"/>
</dbReference>
<dbReference type="Pfam" id="PF00015">
    <property type="entry name" value="MCPsignal"/>
    <property type="match status" value="1"/>
</dbReference>
<feature type="transmembrane region" description="Helical" evidence="7">
    <location>
        <begin position="162"/>
        <end position="185"/>
    </location>
</feature>
<dbReference type="GO" id="GO:0007165">
    <property type="term" value="P:signal transduction"/>
    <property type="evidence" value="ECO:0007669"/>
    <property type="project" value="UniProtKB-KW"/>
</dbReference>
<dbReference type="Proteomes" id="UP000616608">
    <property type="component" value="Unassembled WGS sequence"/>
</dbReference>
<name>A0A917D4Q9_9BACI</name>
<dbReference type="InterPro" id="IPR024478">
    <property type="entry name" value="HlyB_4HB_MCP"/>
</dbReference>
<dbReference type="CDD" id="cd06225">
    <property type="entry name" value="HAMP"/>
    <property type="match status" value="1"/>
</dbReference>
<evidence type="ECO:0000259" key="8">
    <source>
        <dbReference type="PROSITE" id="PS50111"/>
    </source>
</evidence>
<evidence type="ECO:0000313" key="11">
    <source>
        <dbReference type="Proteomes" id="UP000616608"/>
    </source>
</evidence>
<feature type="transmembrane region" description="Helical" evidence="7">
    <location>
        <begin position="13"/>
        <end position="35"/>
    </location>
</feature>
<keyword evidence="7" id="KW-0812">Transmembrane</keyword>
<dbReference type="PANTHER" id="PTHR32089">
    <property type="entry name" value="METHYL-ACCEPTING CHEMOTAXIS PROTEIN MCPB"/>
    <property type="match status" value="1"/>
</dbReference>
<evidence type="ECO:0000256" key="4">
    <source>
        <dbReference type="ARBA" id="ARBA00023224"/>
    </source>
</evidence>
<comment type="caution">
    <text evidence="10">The sequence shown here is derived from an EMBL/GenBank/DDBJ whole genome shotgun (WGS) entry which is preliminary data.</text>
</comment>
<dbReference type="RefSeq" id="WP_188613194.1">
    <property type="nucleotide sequence ID" value="NZ_BMJT01000001.1"/>
</dbReference>
<evidence type="ECO:0000256" key="6">
    <source>
        <dbReference type="PROSITE-ProRule" id="PRU00284"/>
    </source>
</evidence>
<dbReference type="EMBL" id="BMJT01000001">
    <property type="protein sequence ID" value="GGG11686.1"/>
    <property type="molecule type" value="Genomic_DNA"/>
</dbReference>
<evidence type="ECO:0000313" key="10">
    <source>
        <dbReference type="EMBL" id="GGG11686.1"/>
    </source>
</evidence>
<reference evidence="10" key="2">
    <citation type="submission" date="2020-09" db="EMBL/GenBank/DDBJ databases">
        <authorList>
            <person name="Sun Q."/>
            <person name="Zhou Y."/>
        </authorList>
    </citation>
    <scope>NUCLEOTIDE SEQUENCE</scope>
    <source>
        <strain evidence="10">CGMCC 1.15760</strain>
    </source>
</reference>
<feature type="domain" description="Methyl-accepting transducer" evidence="8">
    <location>
        <begin position="258"/>
        <end position="494"/>
    </location>
</feature>
<dbReference type="Gene3D" id="1.10.287.950">
    <property type="entry name" value="Methyl-accepting chemotaxis protein"/>
    <property type="match status" value="1"/>
</dbReference>
<evidence type="ECO:0000259" key="9">
    <source>
        <dbReference type="PROSITE" id="PS50885"/>
    </source>
</evidence>
<keyword evidence="2" id="KW-1003">Cell membrane</keyword>
<dbReference type="CDD" id="cd11386">
    <property type="entry name" value="MCP_signal"/>
    <property type="match status" value="1"/>
</dbReference>
<evidence type="ECO:0000256" key="5">
    <source>
        <dbReference type="ARBA" id="ARBA00029447"/>
    </source>
</evidence>
<dbReference type="InterPro" id="IPR004089">
    <property type="entry name" value="MCPsignal_dom"/>
</dbReference>
<dbReference type="InterPro" id="IPR003660">
    <property type="entry name" value="HAMP_dom"/>
</dbReference>
<dbReference type="GO" id="GO:0006935">
    <property type="term" value="P:chemotaxis"/>
    <property type="evidence" value="ECO:0007669"/>
    <property type="project" value="InterPro"/>
</dbReference>
<keyword evidence="11" id="KW-1185">Reference proteome</keyword>
<dbReference type="InterPro" id="IPR004090">
    <property type="entry name" value="Chemotax_Me-accpt_rcpt"/>
</dbReference>
<dbReference type="GO" id="GO:0005886">
    <property type="term" value="C:plasma membrane"/>
    <property type="evidence" value="ECO:0007669"/>
    <property type="project" value="UniProtKB-SubCell"/>
</dbReference>
<keyword evidence="4 6" id="KW-0807">Transducer</keyword>
<organism evidence="10 11">
    <name type="scientific">Lysinibacillus alkalisoli</name>
    <dbReference type="NCBI Taxonomy" id="1911548"/>
    <lineage>
        <taxon>Bacteria</taxon>
        <taxon>Bacillati</taxon>
        <taxon>Bacillota</taxon>
        <taxon>Bacilli</taxon>
        <taxon>Bacillales</taxon>
        <taxon>Bacillaceae</taxon>
        <taxon>Lysinibacillus</taxon>
    </lineage>
</organism>
<dbReference type="PROSITE" id="PS50111">
    <property type="entry name" value="CHEMOTAXIS_TRANSDUC_2"/>
    <property type="match status" value="1"/>
</dbReference>
<feature type="domain" description="HAMP" evidence="9">
    <location>
        <begin position="187"/>
        <end position="239"/>
    </location>
</feature>
<dbReference type="AlphaFoldDB" id="A0A917D4Q9"/>
<evidence type="ECO:0000256" key="7">
    <source>
        <dbReference type="SAM" id="Phobius"/>
    </source>
</evidence>
<evidence type="ECO:0000256" key="2">
    <source>
        <dbReference type="ARBA" id="ARBA00022475"/>
    </source>
</evidence>
<dbReference type="Pfam" id="PF12729">
    <property type="entry name" value="4HB_MCP_1"/>
    <property type="match status" value="1"/>
</dbReference>
<protein>
    <submittedName>
        <fullName evidence="10">Methyl-accepting chemotaxis protein</fullName>
    </submittedName>
</protein>
<comment type="similarity">
    <text evidence="5">Belongs to the methyl-accepting chemotaxis (MCP) protein family.</text>
</comment>
<accession>A0A917D4Q9</accession>
<dbReference type="PROSITE" id="PS50885">
    <property type="entry name" value="HAMP"/>
    <property type="match status" value="1"/>
</dbReference>
<dbReference type="SUPFAM" id="SSF58104">
    <property type="entry name" value="Methyl-accepting chemotaxis protein (MCP) signaling domain"/>
    <property type="match status" value="1"/>
</dbReference>
<evidence type="ECO:0000256" key="1">
    <source>
        <dbReference type="ARBA" id="ARBA00004236"/>
    </source>
</evidence>
<sequence length="544" mass="60668">MRLWSYVQVKDKLMLLMFICVISNILLGVFSVDYLRKMSWQSTSTYTEALQPLSWINQLVEEQQQQEKAFSKGTQHASDTKKELQQLKAWQSDNKVSLLVKQYEELQQQITHTLQEKQENDWFEQNYLPLAMESQHKLSELSQYIIKRAEQQKKAYEKDIQFGYWVLGGVCGIVVILVISMSIIATRAVRIPTQELKRLLKQAEQGNFSQMATYSANDELGAVMLSYNQMTTQVQSLLATVQHTAVDVTEVADDLEQATATTTSSTMQIKQKMVAISDATQESVQQLKVNETSLTEVESGIQSITAHLEQVTTMTQDTLQTVEEGTAIVTTNAQQMERIQKAAQNSQQMAQTMTARSTDIEKVVDVIATLAEQTNLLALNAAIEAAHAGQHGKGFAIVADEVRKLAEQSIQSTQMITGIVRGIEQDAQQTARLMNEMVVYATQGVDATAQTSENFYAIAHQVQSITPNIQGVTQTVEEILQHTTEVAHTATTITNFSSETADYATEVVTLTTQQLEQVDKIHHHAGTIAKASKSLRHATAKFLV</sequence>
<proteinExistence type="inferred from homology"/>
<dbReference type="GO" id="GO:0004888">
    <property type="term" value="F:transmembrane signaling receptor activity"/>
    <property type="evidence" value="ECO:0007669"/>
    <property type="project" value="InterPro"/>
</dbReference>
<keyword evidence="7" id="KW-1133">Transmembrane helix</keyword>
<reference evidence="10" key="1">
    <citation type="journal article" date="2014" name="Int. J. Syst. Evol. Microbiol.">
        <title>Complete genome sequence of Corynebacterium casei LMG S-19264T (=DSM 44701T), isolated from a smear-ripened cheese.</title>
        <authorList>
            <consortium name="US DOE Joint Genome Institute (JGI-PGF)"/>
            <person name="Walter F."/>
            <person name="Albersmeier A."/>
            <person name="Kalinowski J."/>
            <person name="Ruckert C."/>
        </authorList>
    </citation>
    <scope>NUCLEOTIDE SEQUENCE</scope>
    <source>
        <strain evidence="10">CGMCC 1.15760</strain>
    </source>
</reference>
<dbReference type="PRINTS" id="PR00260">
    <property type="entry name" value="CHEMTRNSDUCR"/>
</dbReference>
<gene>
    <name evidence="10" type="ORF">GCM10007425_02520</name>
</gene>
<keyword evidence="3 7" id="KW-0472">Membrane</keyword>
<evidence type="ECO:0000256" key="3">
    <source>
        <dbReference type="ARBA" id="ARBA00023136"/>
    </source>
</evidence>
<comment type="subcellular location">
    <subcellularLocation>
        <location evidence="1">Cell membrane</location>
    </subcellularLocation>
</comment>
<dbReference type="PANTHER" id="PTHR32089:SF112">
    <property type="entry name" value="LYSOZYME-LIKE PROTEIN-RELATED"/>
    <property type="match status" value="1"/>
</dbReference>